<keyword evidence="2" id="KW-0472">Membrane</keyword>
<evidence type="ECO:0000256" key="2">
    <source>
        <dbReference type="SAM" id="Phobius"/>
    </source>
</evidence>
<dbReference type="GO" id="GO:0016020">
    <property type="term" value="C:membrane"/>
    <property type="evidence" value="ECO:0007669"/>
    <property type="project" value="TreeGrafter"/>
</dbReference>
<dbReference type="RefSeq" id="WP_162667648.1">
    <property type="nucleotide sequence ID" value="NZ_LR593886.1"/>
</dbReference>
<gene>
    <name evidence="4" type="ORF">SOIL9_48780</name>
</gene>
<dbReference type="PANTHER" id="PTHR19353:SF19">
    <property type="entry name" value="DELTA(5) FATTY ACID DESATURASE C-RELATED"/>
    <property type="match status" value="1"/>
</dbReference>
<keyword evidence="5" id="KW-1185">Reference proteome</keyword>
<feature type="transmembrane region" description="Helical" evidence="2">
    <location>
        <begin position="84"/>
        <end position="103"/>
    </location>
</feature>
<sequence>MSIRTEHVSRTSPAQRDHSDSKPKFPKDEAGFLNELKRRTDAYFAESGRSERDCWRMYLKTAVILAWLATSYALLVFAAPTVWLAAPLSISLALAISAVGFSIQHDGGHHAYSRFAWVNRLAALTLDLIGASSYLWKWKHVVYHHTYPNVAGQDTDIDVGRVARLAPQQPRLWFHRWQHLYLWPLYAVTASVWHLYGDFRDVIAGTIGTHRIPRPRGWDLVVFLTGKAVSIGLLLGIPMLVHSWWVVLAFYAVVTAVVGVVLTVVFQLAHCVEEAEFPQPIGDGGRMEMEGAWAVHQVHTTVDFARKSRVLCWLLGGLNFQVVHHLFPRVCHIHYPALSRIIETTCHEFGVRYSAHRTFLAGVVSHFRWLRQLGRPQVIPG</sequence>
<dbReference type="PIRSF" id="PIRSF015921">
    <property type="entry name" value="FA_sphinglp_des"/>
    <property type="match status" value="1"/>
</dbReference>
<feature type="transmembrane region" description="Helical" evidence="2">
    <location>
        <begin position="115"/>
        <end position="136"/>
    </location>
</feature>
<proteinExistence type="predicted"/>
<evidence type="ECO:0000313" key="4">
    <source>
        <dbReference type="EMBL" id="VTR92836.1"/>
    </source>
</evidence>
<feature type="transmembrane region" description="Helical" evidence="2">
    <location>
        <begin position="180"/>
        <end position="196"/>
    </location>
</feature>
<organism evidence="4 5">
    <name type="scientific">Gemmata massiliana</name>
    <dbReference type="NCBI Taxonomy" id="1210884"/>
    <lineage>
        <taxon>Bacteria</taxon>
        <taxon>Pseudomonadati</taxon>
        <taxon>Planctomycetota</taxon>
        <taxon>Planctomycetia</taxon>
        <taxon>Gemmatales</taxon>
        <taxon>Gemmataceae</taxon>
        <taxon>Gemmata</taxon>
    </lineage>
</organism>
<dbReference type="CDD" id="cd03506">
    <property type="entry name" value="Delta6-FADS-like"/>
    <property type="match status" value="1"/>
</dbReference>
<dbReference type="PANTHER" id="PTHR19353">
    <property type="entry name" value="FATTY ACID DESATURASE 2"/>
    <property type="match status" value="1"/>
</dbReference>
<keyword evidence="2" id="KW-0812">Transmembrane</keyword>
<feature type="transmembrane region" description="Helical" evidence="2">
    <location>
        <begin position="57"/>
        <end position="78"/>
    </location>
</feature>
<dbReference type="Proteomes" id="UP000464178">
    <property type="component" value="Chromosome"/>
</dbReference>
<dbReference type="InterPro" id="IPR005804">
    <property type="entry name" value="FA_desaturase_dom"/>
</dbReference>
<dbReference type="GO" id="GO:0008610">
    <property type="term" value="P:lipid biosynthetic process"/>
    <property type="evidence" value="ECO:0007669"/>
    <property type="project" value="UniProtKB-ARBA"/>
</dbReference>
<feature type="region of interest" description="Disordered" evidence="1">
    <location>
        <begin position="1"/>
        <end position="28"/>
    </location>
</feature>
<feature type="domain" description="Fatty acid desaturase" evidence="3">
    <location>
        <begin position="82"/>
        <end position="355"/>
    </location>
</feature>
<dbReference type="GO" id="GO:0016717">
    <property type="term" value="F:oxidoreductase activity, acting on paired donors, with oxidation of a pair of donors resulting in the reduction of molecular oxygen to two molecules of water"/>
    <property type="evidence" value="ECO:0007669"/>
    <property type="project" value="TreeGrafter"/>
</dbReference>
<dbReference type="InterPro" id="IPR012171">
    <property type="entry name" value="Fatty_acid_desaturase"/>
</dbReference>
<feature type="transmembrane region" description="Helical" evidence="2">
    <location>
        <begin position="217"/>
        <end position="237"/>
    </location>
</feature>
<protein>
    <recommendedName>
        <fullName evidence="3">Fatty acid desaturase domain-containing protein</fullName>
    </recommendedName>
</protein>
<evidence type="ECO:0000256" key="1">
    <source>
        <dbReference type="SAM" id="MobiDB-lite"/>
    </source>
</evidence>
<evidence type="ECO:0000259" key="3">
    <source>
        <dbReference type="Pfam" id="PF00487"/>
    </source>
</evidence>
<reference evidence="4 5" key="1">
    <citation type="submission" date="2019-05" db="EMBL/GenBank/DDBJ databases">
        <authorList>
            <consortium name="Science for Life Laboratories"/>
        </authorList>
    </citation>
    <scope>NUCLEOTIDE SEQUENCE [LARGE SCALE GENOMIC DNA]</scope>
    <source>
        <strain evidence="4">Soil9</strain>
    </source>
</reference>
<dbReference type="Pfam" id="PF00487">
    <property type="entry name" value="FA_desaturase"/>
    <property type="match status" value="1"/>
</dbReference>
<name>A0A6P2CWR8_9BACT</name>
<keyword evidence="2" id="KW-1133">Transmembrane helix</keyword>
<dbReference type="EMBL" id="LR593886">
    <property type="protein sequence ID" value="VTR92836.1"/>
    <property type="molecule type" value="Genomic_DNA"/>
</dbReference>
<feature type="transmembrane region" description="Helical" evidence="2">
    <location>
        <begin position="243"/>
        <end position="266"/>
    </location>
</feature>
<accession>A0A6P2CWR8</accession>
<dbReference type="AlphaFoldDB" id="A0A6P2CWR8"/>
<evidence type="ECO:0000313" key="5">
    <source>
        <dbReference type="Proteomes" id="UP000464178"/>
    </source>
</evidence>
<dbReference type="KEGG" id="gms:SOIL9_48780"/>